<dbReference type="Proteomes" id="UP000751190">
    <property type="component" value="Unassembled WGS sequence"/>
</dbReference>
<evidence type="ECO:0000313" key="2">
    <source>
        <dbReference type="EMBL" id="KAG8461268.1"/>
    </source>
</evidence>
<keyword evidence="3" id="KW-1185">Reference proteome</keyword>
<reference evidence="2" key="1">
    <citation type="submission" date="2021-05" db="EMBL/GenBank/DDBJ databases">
        <title>The genome of the haptophyte Pavlova lutheri (Diacronema luteri, Pavlovales) - a model for lipid biosynthesis in eukaryotic algae.</title>
        <authorList>
            <person name="Hulatt C.J."/>
            <person name="Posewitz M.C."/>
        </authorList>
    </citation>
    <scope>NUCLEOTIDE SEQUENCE</scope>
    <source>
        <strain evidence="2">NIVA-4/92</strain>
    </source>
</reference>
<dbReference type="PANTHER" id="PTHR21580">
    <property type="entry name" value="SHIPPO-1-RELATED"/>
    <property type="match status" value="1"/>
</dbReference>
<dbReference type="InterPro" id="IPR051291">
    <property type="entry name" value="CIMAP"/>
</dbReference>
<comment type="caution">
    <text evidence="2">The sequence shown here is derived from an EMBL/GenBank/DDBJ whole genome shotgun (WGS) entry which is preliminary data.</text>
</comment>
<dbReference type="OMA" id="GQYENPI"/>
<feature type="region of interest" description="Disordered" evidence="1">
    <location>
        <begin position="93"/>
        <end position="125"/>
    </location>
</feature>
<dbReference type="InterPro" id="IPR010736">
    <property type="entry name" value="SHIPPO-rpt"/>
</dbReference>
<evidence type="ECO:0000256" key="1">
    <source>
        <dbReference type="SAM" id="MobiDB-lite"/>
    </source>
</evidence>
<feature type="region of interest" description="Disordered" evidence="1">
    <location>
        <begin position="1"/>
        <end position="44"/>
    </location>
</feature>
<feature type="region of interest" description="Disordered" evidence="1">
    <location>
        <begin position="220"/>
        <end position="414"/>
    </location>
</feature>
<dbReference type="AlphaFoldDB" id="A0A8J5X7S7"/>
<feature type="region of interest" description="Disordered" evidence="1">
    <location>
        <begin position="58"/>
        <end position="81"/>
    </location>
</feature>
<feature type="region of interest" description="Disordered" evidence="1">
    <location>
        <begin position="143"/>
        <end position="177"/>
    </location>
</feature>
<dbReference type="PANTHER" id="PTHR21580:SF28">
    <property type="entry name" value="BOREALIN N-TERMINAL DOMAIN-CONTAINING PROTEIN-RELATED"/>
    <property type="match status" value="1"/>
</dbReference>
<accession>A0A8J5X7S7</accession>
<feature type="compositionally biased region" description="Low complexity" evidence="1">
    <location>
        <begin position="290"/>
        <end position="299"/>
    </location>
</feature>
<feature type="compositionally biased region" description="Basic and acidic residues" evidence="1">
    <location>
        <begin position="333"/>
        <end position="342"/>
    </location>
</feature>
<dbReference type="Pfam" id="PF07004">
    <property type="entry name" value="SHIPPO-rpt"/>
    <property type="match status" value="5"/>
</dbReference>
<name>A0A8J5X7S7_DIALT</name>
<gene>
    <name evidence="2" type="ORF">KFE25_002457</name>
</gene>
<dbReference type="EMBL" id="JAGTXO010000027">
    <property type="protein sequence ID" value="KAG8461268.1"/>
    <property type="molecule type" value="Genomic_DNA"/>
</dbReference>
<proteinExistence type="predicted"/>
<sequence length="427" mass="44244">MEEINYRQAGRSLNRGQILRTRTSGQLGRTHPAAPPPPSATIPSKYETVLFGPKKEREGFGSQASRFGGETVNDNPGPGTYAMHASTVLRDAPSIGKRGYGNGFASRTKRSSAPSAARTPGPGNYDVHTYRAVGSDVRAISRPFAQPKGGRALRPDGATDADEQTPGPGAYNLGRHLDSHSMRDGYAAPTIAGRVDAGDGHAGHRSVFASMAPRFANAAASDVRPGPGAYDASPTSGSLGARSGGGMPTSAFRSGVSRTSPRNAAARAPPPEEALGIHRAPGAGAGAGACAGARASHGAQGTPGPGHYSPPEANARAVIGGPSPAFRAGITDRFGRPTERLSRAAVDIPGPGAYDVRSAPDRQGKRTFAPAEEGAPISSSAFMSATRRERQSDGPRAPGPAYYKPSHRSTAEKRSFHFNALKRWTPA</sequence>
<evidence type="ECO:0000313" key="3">
    <source>
        <dbReference type="Proteomes" id="UP000751190"/>
    </source>
</evidence>
<dbReference type="OrthoDB" id="186871at2759"/>
<protein>
    <submittedName>
        <fullName evidence="2">Uncharacterized protein</fullName>
    </submittedName>
</protein>
<organism evidence="2 3">
    <name type="scientific">Diacronema lutheri</name>
    <name type="common">Unicellular marine alga</name>
    <name type="synonym">Monochrysis lutheri</name>
    <dbReference type="NCBI Taxonomy" id="2081491"/>
    <lineage>
        <taxon>Eukaryota</taxon>
        <taxon>Haptista</taxon>
        <taxon>Haptophyta</taxon>
        <taxon>Pavlovophyceae</taxon>
        <taxon>Pavlovales</taxon>
        <taxon>Pavlovaceae</taxon>
        <taxon>Diacronema</taxon>
    </lineage>
</organism>